<proteinExistence type="predicted"/>
<dbReference type="AlphaFoldDB" id="A0A549T273"/>
<reference evidence="2 3" key="1">
    <citation type="submission" date="2019-07" db="EMBL/GenBank/DDBJ databases">
        <title>Ln-dependent methylotrophs.</title>
        <authorList>
            <person name="Tani A."/>
        </authorList>
    </citation>
    <scope>NUCLEOTIDE SEQUENCE [LARGE SCALE GENOMIC DNA]</scope>
    <source>
        <strain evidence="2 3">SM12</strain>
    </source>
</reference>
<keyword evidence="3" id="KW-1185">Reference proteome</keyword>
<protein>
    <recommendedName>
        <fullName evidence="4">TIGR02301 family protein</fullName>
    </recommendedName>
</protein>
<dbReference type="EMBL" id="VJMG01000059">
    <property type="protein sequence ID" value="TRL35965.1"/>
    <property type="molecule type" value="Genomic_DNA"/>
</dbReference>
<dbReference type="Proteomes" id="UP000316801">
    <property type="component" value="Unassembled WGS sequence"/>
</dbReference>
<feature type="chain" id="PRO_5021976140" description="TIGR02301 family protein" evidence="1">
    <location>
        <begin position="21"/>
        <end position="130"/>
    </location>
</feature>
<feature type="signal peptide" evidence="1">
    <location>
        <begin position="1"/>
        <end position="20"/>
    </location>
</feature>
<evidence type="ECO:0000313" key="3">
    <source>
        <dbReference type="Proteomes" id="UP000316801"/>
    </source>
</evidence>
<keyword evidence="1" id="KW-0732">Signal</keyword>
<name>A0A549T273_9HYPH</name>
<gene>
    <name evidence="2" type="ORF">FNA46_19090</name>
</gene>
<evidence type="ECO:0008006" key="4">
    <source>
        <dbReference type="Google" id="ProtNLM"/>
    </source>
</evidence>
<dbReference type="RefSeq" id="WP_143126801.1">
    <property type="nucleotide sequence ID" value="NZ_VJMG01000059.1"/>
</dbReference>
<evidence type="ECO:0000313" key="2">
    <source>
        <dbReference type="EMBL" id="TRL35965.1"/>
    </source>
</evidence>
<organism evidence="2 3">
    <name type="scientific">Rhizobium straminoryzae</name>
    <dbReference type="NCBI Taxonomy" id="1387186"/>
    <lineage>
        <taxon>Bacteria</taxon>
        <taxon>Pseudomonadati</taxon>
        <taxon>Pseudomonadota</taxon>
        <taxon>Alphaproteobacteria</taxon>
        <taxon>Hyphomicrobiales</taxon>
        <taxon>Rhizobiaceae</taxon>
        <taxon>Rhizobium/Agrobacterium group</taxon>
        <taxon>Rhizobium</taxon>
    </lineage>
</organism>
<comment type="caution">
    <text evidence="2">The sequence shown here is derived from an EMBL/GenBank/DDBJ whole genome shotgun (WGS) entry which is preliminary data.</text>
</comment>
<evidence type="ECO:0000256" key="1">
    <source>
        <dbReference type="SAM" id="SignalP"/>
    </source>
</evidence>
<sequence>MWQATVFLVAALSTPQVAPAAEPQDPRGIFAAYAVFMVANANCPDLHFSAGRLHKAMFVVGGQMSWVDRRIRQQAEAHIAANVQAFADNADAFCRQARMMVEALGPAKLAAEGLLLGSPKPVNRAGLPIR</sequence>
<accession>A0A549T273</accession>